<name>A0AA39QZ53_9LECA</name>
<dbReference type="Proteomes" id="UP001166286">
    <property type="component" value="Unassembled WGS sequence"/>
</dbReference>
<gene>
    <name evidence="2" type="ORF">JMJ35_006815</name>
</gene>
<evidence type="ECO:0008006" key="4">
    <source>
        <dbReference type="Google" id="ProtNLM"/>
    </source>
</evidence>
<comment type="caution">
    <text evidence="2">The sequence shown here is derived from an EMBL/GenBank/DDBJ whole genome shotgun (WGS) entry which is preliminary data.</text>
</comment>
<evidence type="ECO:0000313" key="3">
    <source>
        <dbReference type="Proteomes" id="UP001166286"/>
    </source>
</evidence>
<protein>
    <recommendedName>
        <fullName evidence="4">F-box domain-containing protein</fullName>
    </recommendedName>
</protein>
<reference evidence="2" key="1">
    <citation type="submission" date="2023-03" db="EMBL/GenBank/DDBJ databases">
        <title>Complete genome of Cladonia borealis.</title>
        <authorList>
            <person name="Park H."/>
        </authorList>
    </citation>
    <scope>NUCLEOTIDE SEQUENCE</scope>
    <source>
        <strain evidence="2">ANT050790</strain>
    </source>
</reference>
<dbReference type="AlphaFoldDB" id="A0AA39QZ53"/>
<dbReference type="EMBL" id="JAFEKC020000015">
    <property type="protein sequence ID" value="KAK0510383.1"/>
    <property type="molecule type" value="Genomic_DNA"/>
</dbReference>
<accession>A0AA39QZ53</accession>
<feature type="region of interest" description="Disordered" evidence="1">
    <location>
        <begin position="96"/>
        <end position="116"/>
    </location>
</feature>
<organism evidence="2 3">
    <name type="scientific">Cladonia borealis</name>
    <dbReference type="NCBI Taxonomy" id="184061"/>
    <lineage>
        <taxon>Eukaryota</taxon>
        <taxon>Fungi</taxon>
        <taxon>Dikarya</taxon>
        <taxon>Ascomycota</taxon>
        <taxon>Pezizomycotina</taxon>
        <taxon>Lecanoromycetes</taxon>
        <taxon>OSLEUM clade</taxon>
        <taxon>Lecanoromycetidae</taxon>
        <taxon>Lecanorales</taxon>
        <taxon>Lecanorineae</taxon>
        <taxon>Cladoniaceae</taxon>
        <taxon>Cladonia</taxon>
    </lineage>
</organism>
<proteinExistence type="predicted"/>
<evidence type="ECO:0000256" key="1">
    <source>
        <dbReference type="SAM" id="MobiDB-lite"/>
    </source>
</evidence>
<keyword evidence="3" id="KW-1185">Reference proteome</keyword>
<evidence type="ECO:0000313" key="2">
    <source>
        <dbReference type="EMBL" id="KAK0510383.1"/>
    </source>
</evidence>
<feature type="compositionally biased region" description="Acidic residues" evidence="1">
    <location>
        <begin position="104"/>
        <end position="114"/>
    </location>
</feature>
<sequence length="382" mass="43607">MHLFQLAPELLIMIFEQIGPAHMRSSVSYLLVSRAWYRVAHPVYLSGLELSTLYLSSRDLERLPPHQAPLSKLIHSNTKRLSLRLVGHPSKQIAKSPWHVEQSSNDDESDDVNPDELREDWATNVPMITDDIRSMYDWTVEERRLLAWRKRVNNKLTELAGWLPAIEGLEELSFEASSEHEGIVGPRWDYLTGGSVASLIYSLPSGLRNLTFDTSGSTITTSKDDRTPAHLCPLIARRIHDFQHVRLRMRHICPEIFKTTLTACTTASKLQSLVIRLSLPFFPPATYEKHDGSTEFDAQPCKSDEAPLYEAMIDAGTIFVRENPSLKVLRISFREPESINLVVADCVERRFRYDPSEVFSYEDDGREWGAWEENGLSRGRSL</sequence>